<sequence length="362" mass="39694">MAPNLPIDEAHLVASFMEDVAYGIFLVSFGFCIRVLLFTKAGTLKQTKRINWPVLAATLLMATFATLNVSFDLRFNIVSFVLYTGPGGAKVAFSRIGEWVNVMKSVDYVVQTLIGDGMLMYRTYFVYNKDWRVVAFPMLMWAGCIAAGVCVAWVEIMLHNGATLTESRLTHVITAFLALTLILNLICTSLIVYRLWRIHSQVAPTLARPSTTAHAIRVIVDSGLIYTTWVVMFFGTSLAHSNGQYGVSETVVQVIPITFNLITIRVGRGIATGVPSTVLQPANRIPLRIVKEESQYRHTDMSGGEEAAEGTAAFADVSGKREAASMVLQLVQNQADVFFAFLALEVEGLQQPAVEPGEVASM</sequence>
<dbReference type="eggNOG" id="ENOG502SN52">
    <property type="taxonomic scope" value="Eukaryota"/>
</dbReference>
<proteinExistence type="predicted"/>
<evidence type="ECO:0000256" key="1">
    <source>
        <dbReference type="SAM" id="Phobius"/>
    </source>
</evidence>
<feature type="transmembrane region" description="Helical" evidence="1">
    <location>
        <begin position="170"/>
        <end position="193"/>
    </location>
</feature>
<dbReference type="AlphaFoldDB" id="S7QG83"/>
<evidence type="ECO:0000313" key="3">
    <source>
        <dbReference type="Proteomes" id="UP000030669"/>
    </source>
</evidence>
<feature type="transmembrane region" description="Helical" evidence="1">
    <location>
        <begin position="20"/>
        <end position="38"/>
    </location>
</feature>
<keyword evidence="1" id="KW-1133">Transmembrane helix</keyword>
<keyword evidence="3" id="KW-1185">Reference proteome</keyword>
<dbReference type="OMA" id="WLANAVC"/>
<organism evidence="2 3">
    <name type="scientific">Gloeophyllum trabeum (strain ATCC 11539 / FP-39264 / Madison 617)</name>
    <name type="common">Brown rot fungus</name>
    <dbReference type="NCBI Taxonomy" id="670483"/>
    <lineage>
        <taxon>Eukaryota</taxon>
        <taxon>Fungi</taxon>
        <taxon>Dikarya</taxon>
        <taxon>Basidiomycota</taxon>
        <taxon>Agaricomycotina</taxon>
        <taxon>Agaricomycetes</taxon>
        <taxon>Gloeophyllales</taxon>
        <taxon>Gloeophyllaceae</taxon>
        <taxon>Gloeophyllum</taxon>
    </lineage>
</organism>
<keyword evidence="1" id="KW-0472">Membrane</keyword>
<gene>
    <name evidence="2" type="ORF">GLOTRDRAFT_125219</name>
</gene>
<keyword evidence="1" id="KW-0812">Transmembrane</keyword>
<protein>
    <submittedName>
        <fullName evidence="2">Uncharacterized protein</fullName>
    </submittedName>
</protein>
<dbReference type="OrthoDB" id="3357408at2759"/>
<evidence type="ECO:0000313" key="2">
    <source>
        <dbReference type="EMBL" id="EPQ58896.1"/>
    </source>
</evidence>
<dbReference type="RefSeq" id="XP_007862028.1">
    <property type="nucleotide sequence ID" value="XM_007863837.1"/>
</dbReference>
<dbReference type="GeneID" id="19301229"/>
<feature type="transmembrane region" description="Helical" evidence="1">
    <location>
        <begin position="139"/>
        <end position="158"/>
    </location>
</feature>
<name>S7QG83_GLOTA</name>
<dbReference type="HOGENOM" id="CLU_044614_1_0_1"/>
<dbReference type="Proteomes" id="UP000030669">
    <property type="component" value="Unassembled WGS sequence"/>
</dbReference>
<feature type="transmembrane region" description="Helical" evidence="1">
    <location>
        <begin position="50"/>
        <end position="71"/>
    </location>
</feature>
<dbReference type="EMBL" id="KB469297">
    <property type="protein sequence ID" value="EPQ58896.1"/>
    <property type="molecule type" value="Genomic_DNA"/>
</dbReference>
<accession>S7QG83</accession>
<dbReference type="KEGG" id="gtr:GLOTRDRAFT_125219"/>
<reference evidence="2 3" key="1">
    <citation type="journal article" date="2012" name="Science">
        <title>The Paleozoic origin of enzymatic lignin decomposition reconstructed from 31 fungal genomes.</title>
        <authorList>
            <person name="Floudas D."/>
            <person name="Binder M."/>
            <person name="Riley R."/>
            <person name="Barry K."/>
            <person name="Blanchette R.A."/>
            <person name="Henrissat B."/>
            <person name="Martinez A.T."/>
            <person name="Otillar R."/>
            <person name="Spatafora J.W."/>
            <person name="Yadav J.S."/>
            <person name="Aerts A."/>
            <person name="Benoit I."/>
            <person name="Boyd A."/>
            <person name="Carlson A."/>
            <person name="Copeland A."/>
            <person name="Coutinho P.M."/>
            <person name="de Vries R.P."/>
            <person name="Ferreira P."/>
            <person name="Findley K."/>
            <person name="Foster B."/>
            <person name="Gaskell J."/>
            <person name="Glotzer D."/>
            <person name="Gorecki P."/>
            <person name="Heitman J."/>
            <person name="Hesse C."/>
            <person name="Hori C."/>
            <person name="Igarashi K."/>
            <person name="Jurgens J.A."/>
            <person name="Kallen N."/>
            <person name="Kersten P."/>
            <person name="Kohler A."/>
            <person name="Kuees U."/>
            <person name="Kumar T.K.A."/>
            <person name="Kuo A."/>
            <person name="LaButti K."/>
            <person name="Larrondo L.F."/>
            <person name="Lindquist E."/>
            <person name="Ling A."/>
            <person name="Lombard V."/>
            <person name="Lucas S."/>
            <person name="Lundell T."/>
            <person name="Martin R."/>
            <person name="McLaughlin D.J."/>
            <person name="Morgenstern I."/>
            <person name="Morin E."/>
            <person name="Murat C."/>
            <person name="Nagy L.G."/>
            <person name="Nolan M."/>
            <person name="Ohm R.A."/>
            <person name="Patyshakuliyeva A."/>
            <person name="Rokas A."/>
            <person name="Ruiz-Duenas F.J."/>
            <person name="Sabat G."/>
            <person name="Salamov A."/>
            <person name="Samejima M."/>
            <person name="Schmutz J."/>
            <person name="Slot J.C."/>
            <person name="St John F."/>
            <person name="Stenlid J."/>
            <person name="Sun H."/>
            <person name="Sun S."/>
            <person name="Syed K."/>
            <person name="Tsang A."/>
            <person name="Wiebenga A."/>
            <person name="Young D."/>
            <person name="Pisabarro A."/>
            <person name="Eastwood D.C."/>
            <person name="Martin F."/>
            <person name="Cullen D."/>
            <person name="Grigoriev I.V."/>
            <person name="Hibbett D.S."/>
        </authorList>
    </citation>
    <scope>NUCLEOTIDE SEQUENCE [LARGE SCALE GENOMIC DNA]</scope>
    <source>
        <strain evidence="2 3">ATCC 11539</strain>
    </source>
</reference>